<feature type="region of interest" description="Disordered" evidence="1">
    <location>
        <begin position="26"/>
        <end position="140"/>
    </location>
</feature>
<reference evidence="3" key="1">
    <citation type="submission" date="2025-08" db="UniProtKB">
        <authorList>
            <consortium name="RefSeq"/>
        </authorList>
    </citation>
    <scope>IDENTIFICATION</scope>
</reference>
<dbReference type="AlphaFoldDB" id="A0A6P5TUI5"/>
<dbReference type="PANTHER" id="PTHR47796:SF1">
    <property type="entry name" value="OS08G0500800 PROTEIN"/>
    <property type="match status" value="1"/>
</dbReference>
<evidence type="ECO:0000313" key="2">
    <source>
        <dbReference type="Proteomes" id="UP000515124"/>
    </source>
</evidence>
<proteinExistence type="predicted"/>
<feature type="compositionally biased region" description="Low complexity" evidence="1">
    <location>
        <begin position="92"/>
        <end position="101"/>
    </location>
</feature>
<feature type="region of interest" description="Disordered" evidence="1">
    <location>
        <begin position="156"/>
        <end position="330"/>
    </location>
</feature>
<protein>
    <submittedName>
        <fullName evidence="3">Uncharacterized protein LOC110771458</fullName>
    </submittedName>
</protein>
<dbReference type="RefSeq" id="XP_021831453.1">
    <property type="nucleotide sequence ID" value="XM_021975761.1"/>
</dbReference>
<feature type="compositionally biased region" description="Basic and acidic residues" evidence="1">
    <location>
        <begin position="200"/>
        <end position="224"/>
    </location>
</feature>
<evidence type="ECO:0000313" key="3">
    <source>
        <dbReference type="RefSeq" id="XP_021831453.1"/>
    </source>
</evidence>
<sequence length="397" mass="44035">MSDRLPSARTSSVAAAYQRLATASHDSVYEVHEESHPDDSLPHMQKESSHVDFVGKGNLEIGSSHKIQWKPDMEPDPDDQSGNQNNFEPSPDESSSQSSRSGTLFGQDFSESMMSQPVSHSVSNRKLEGTESREEPDADYMEACLKHDVVAEPEPFHSHEIEILESRIQPRNNVDEPDPDDLDAKPDDLGCGSYGNIIRPNHDDSLVSETIKYEAHPRKVHNEPDPDDSQSNGVILAEPDPDDSQSIGIIQAEPDPDDSQSIGIIQAEPDPDDSQSIGIIQAEPDPDDSQSIGMIDDLQSNGVIQAEPDPDDSQPLGIIQTEPDPDDNLVHPREISRMQIDEPDPDDEEFQRIQDPVTVFCKRLQENIELLQAEVNPTQATTVLQTLFKIIRYSNLI</sequence>
<feature type="compositionally biased region" description="Basic and acidic residues" evidence="1">
    <location>
        <begin position="156"/>
        <end position="165"/>
    </location>
</feature>
<accession>A0A6P5TUI5</accession>
<feature type="compositionally biased region" description="Polar residues" evidence="1">
    <location>
        <begin position="109"/>
        <end position="124"/>
    </location>
</feature>
<dbReference type="GeneID" id="110771458"/>
<dbReference type="KEGG" id="pavi:110771458"/>
<evidence type="ECO:0000256" key="1">
    <source>
        <dbReference type="SAM" id="MobiDB-lite"/>
    </source>
</evidence>
<dbReference type="PANTHER" id="PTHR47796">
    <property type="entry name" value="ZINC METALLOPROTEINASE-LIKE PROTEIN"/>
    <property type="match status" value="1"/>
</dbReference>
<keyword evidence="2" id="KW-1185">Reference proteome</keyword>
<dbReference type="Proteomes" id="UP000515124">
    <property type="component" value="Unplaced"/>
</dbReference>
<feature type="compositionally biased region" description="Basic and acidic residues" evidence="1">
    <location>
        <begin position="125"/>
        <end position="135"/>
    </location>
</feature>
<feature type="compositionally biased region" description="Basic and acidic residues" evidence="1">
    <location>
        <begin position="27"/>
        <end position="50"/>
    </location>
</feature>
<gene>
    <name evidence="3" type="primary">LOC110771458</name>
</gene>
<name>A0A6P5TUI5_PRUAV</name>
<organism evidence="2 3">
    <name type="scientific">Prunus avium</name>
    <name type="common">Cherry</name>
    <name type="synonym">Cerasus avium</name>
    <dbReference type="NCBI Taxonomy" id="42229"/>
    <lineage>
        <taxon>Eukaryota</taxon>
        <taxon>Viridiplantae</taxon>
        <taxon>Streptophyta</taxon>
        <taxon>Embryophyta</taxon>
        <taxon>Tracheophyta</taxon>
        <taxon>Spermatophyta</taxon>
        <taxon>Magnoliopsida</taxon>
        <taxon>eudicotyledons</taxon>
        <taxon>Gunneridae</taxon>
        <taxon>Pentapetalae</taxon>
        <taxon>rosids</taxon>
        <taxon>fabids</taxon>
        <taxon>Rosales</taxon>
        <taxon>Rosaceae</taxon>
        <taxon>Amygdaloideae</taxon>
        <taxon>Amygdaleae</taxon>
        <taxon>Prunus</taxon>
    </lineage>
</organism>